<dbReference type="Gene3D" id="2.60.40.2380">
    <property type="match status" value="1"/>
</dbReference>
<dbReference type="Pfam" id="PF00990">
    <property type="entry name" value="GGDEF"/>
    <property type="match status" value="1"/>
</dbReference>
<feature type="domain" description="GGDEF" evidence="6">
    <location>
        <begin position="456"/>
        <end position="589"/>
    </location>
</feature>
<dbReference type="Pfam" id="PF07696">
    <property type="entry name" value="7TMR-DISMED2"/>
    <property type="match status" value="1"/>
</dbReference>
<dbReference type="GO" id="GO:0005886">
    <property type="term" value="C:plasma membrane"/>
    <property type="evidence" value="ECO:0007669"/>
    <property type="project" value="TreeGrafter"/>
</dbReference>
<comment type="caution">
    <text evidence="7">The sequence shown here is derived from an EMBL/GenBank/DDBJ whole genome shotgun (WGS) entry which is preliminary data.</text>
</comment>
<evidence type="ECO:0000256" key="4">
    <source>
        <dbReference type="SAM" id="Phobius"/>
    </source>
</evidence>
<feature type="transmembrane region" description="Helical" evidence="4">
    <location>
        <begin position="385"/>
        <end position="405"/>
    </location>
</feature>
<evidence type="ECO:0000256" key="2">
    <source>
        <dbReference type="ARBA" id="ARBA00012528"/>
    </source>
</evidence>
<dbReference type="Gene3D" id="3.30.70.270">
    <property type="match status" value="1"/>
</dbReference>
<comment type="cofactor">
    <cofactor evidence="1">
        <name>Mg(2+)</name>
        <dbReference type="ChEBI" id="CHEBI:18420"/>
    </cofactor>
</comment>
<keyword evidence="4" id="KW-0812">Transmembrane</keyword>
<dbReference type="InterPro" id="IPR000160">
    <property type="entry name" value="GGDEF_dom"/>
</dbReference>
<feature type="transmembrane region" description="Helical" evidence="4">
    <location>
        <begin position="352"/>
        <end position="373"/>
    </location>
</feature>
<gene>
    <name evidence="7" type="ORF">DZC52_13010</name>
</gene>
<proteinExistence type="predicted"/>
<dbReference type="InterPro" id="IPR011623">
    <property type="entry name" value="7TMR_DISM_rcpt_extracell_dom1"/>
</dbReference>
<dbReference type="InterPro" id="IPR050469">
    <property type="entry name" value="Diguanylate_Cyclase"/>
</dbReference>
<dbReference type="PANTHER" id="PTHR45138">
    <property type="entry name" value="REGULATORY COMPONENTS OF SENSORY TRANSDUCTION SYSTEM"/>
    <property type="match status" value="1"/>
</dbReference>
<dbReference type="EMBL" id="QUZK01000047">
    <property type="protein sequence ID" value="RFF29364.1"/>
    <property type="molecule type" value="Genomic_DNA"/>
</dbReference>
<feature type="transmembrane region" description="Helical" evidence="4">
    <location>
        <begin position="227"/>
        <end position="251"/>
    </location>
</feature>
<dbReference type="InterPro" id="IPR043128">
    <property type="entry name" value="Rev_trsase/Diguanyl_cyclase"/>
</dbReference>
<evidence type="ECO:0000313" key="7">
    <source>
        <dbReference type="EMBL" id="RFF29364.1"/>
    </source>
</evidence>
<evidence type="ECO:0000256" key="1">
    <source>
        <dbReference type="ARBA" id="ARBA00001946"/>
    </source>
</evidence>
<evidence type="ECO:0000256" key="5">
    <source>
        <dbReference type="SAM" id="SignalP"/>
    </source>
</evidence>
<dbReference type="GO" id="GO:0052621">
    <property type="term" value="F:diguanylate cyclase activity"/>
    <property type="evidence" value="ECO:0007669"/>
    <property type="project" value="UniProtKB-EC"/>
</dbReference>
<dbReference type="SMART" id="SM00267">
    <property type="entry name" value="GGDEF"/>
    <property type="match status" value="1"/>
</dbReference>
<keyword evidence="4" id="KW-1133">Transmembrane helix</keyword>
<dbReference type="GO" id="GO:1902201">
    <property type="term" value="P:negative regulation of bacterial-type flagellum-dependent cell motility"/>
    <property type="evidence" value="ECO:0007669"/>
    <property type="project" value="TreeGrafter"/>
</dbReference>
<evidence type="ECO:0000256" key="3">
    <source>
        <dbReference type="SAM" id="MobiDB-lite"/>
    </source>
</evidence>
<dbReference type="Proteomes" id="UP000260351">
    <property type="component" value="Unassembled WGS sequence"/>
</dbReference>
<feature type="transmembrane region" description="Helical" evidence="4">
    <location>
        <begin position="194"/>
        <end position="215"/>
    </location>
</feature>
<dbReference type="InterPro" id="IPR029787">
    <property type="entry name" value="Nucleotide_cyclase"/>
</dbReference>
<protein>
    <recommendedName>
        <fullName evidence="2">diguanylate cyclase</fullName>
        <ecNumber evidence="2">2.7.7.65</ecNumber>
    </recommendedName>
</protein>
<organism evidence="7 8">
    <name type="scientific">Wenzhouxiangella sediminis</name>
    <dbReference type="NCBI Taxonomy" id="1792836"/>
    <lineage>
        <taxon>Bacteria</taxon>
        <taxon>Pseudomonadati</taxon>
        <taxon>Pseudomonadota</taxon>
        <taxon>Gammaproteobacteria</taxon>
        <taxon>Chromatiales</taxon>
        <taxon>Wenzhouxiangellaceae</taxon>
        <taxon>Wenzhouxiangella</taxon>
    </lineage>
</organism>
<dbReference type="PANTHER" id="PTHR45138:SF24">
    <property type="entry name" value="DIGUANYLATE CYCLASE DGCC-RELATED"/>
    <property type="match status" value="1"/>
</dbReference>
<feature type="transmembrane region" description="Helical" evidence="4">
    <location>
        <begin position="294"/>
        <end position="313"/>
    </location>
</feature>
<evidence type="ECO:0000313" key="8">
    <source>
        <dbReference type="Proteomes" id="UP000260351"/>
    </source>
</evidence>
<dbReference type="InterPro" id="IPR011622">
    <property type="entry name" value="7TMR_DISM_rcpt_extracell_dom2"/>
</dbReference>
<reference evidence="7 8" key="1">
    <citation type="submission" date="2018-08" db="EMBL/GenBank/DDBJ databases">
        <title>Wenzhouxiangella salilacus sp. nov., a novel bacterium isolated from a saline lake in Xinjiang Province, China.</title>
        <authorList>
            <person name="Han S."/>
        </authorList>
    </citation>
    <scope>NUCLEOTIDE SEQUENCE [LARGE SCALE GENOMIC DNA]</scope>
    <source>
        <strain evidence="7 8">XDB06</strain>
    </source>
</reference>
<evidence type="ECO:0000259" key="6">
    <source>
        <dbReference type="PROSITE" id="PS50887"/>
    </source>
</evidence>
<accession>A0A3E1K6R4</accession>
<dbReference type="SUPFAM" id="SSF55073">
    <property type="entry name" value="Nucleotide cyclase"/>
    <property type="match status" value="1"/>
</dbReference>
<keyword evidence="5" id="KW-0732">Signal</keyword>
<dbReference type="CDD" id="cd01949">
    <property type="entry name" value="GGDEF"/>
    <property type="match status" value="1"/>
</dbReference>
<feature type="transmembrane region" description="Helical" evidence="4">
    <location>
        <begin position="263"/>
        <end position="282"/>
    </location>
</feature>
<name>A0A3E1K6R4_9GAMM</name>
<dbReference type="AlphaFoldDB" id="A0A3E1K6R4"/>
<keyword evidence="8" id="KW-1185">Reference proteome</keyword>
<dbReference type="Pfam" id="PF07695">
    <property type="entry name" value="7TMR-DISM_7TM"/>
    <property type="match status" value="1"/>
</dbReference>
<sequence length="608" mass="67733">MLGGSIVSGRAGYRRLAWLAVAFALLAASLPLQAQYRAELVQLPAQGTVGNIKQSAAVQFDPDKRLGPEALIRSDAGFEPYSVDFEQTAPPLWLKIRLSAPRNSDGRYVLRVARRLFVDFDVYIPERGGALRRESAAFSKVVTAETVGRQYAVDFAVPPGQTQTLLVYVNTFQASLQPLELWIQDRESFTDSKLNGFVVFGMLCGVLLALIFYNLVLYMNLRQRGHLYYVMAMLSMVLLLGIDSGLLQTYLLPDALQPHVARLVMLFSDAMLITIGLFFLAFTNAPRYIPKTTWLVRATLVILGVFAVAFVVVPIDQLLFVATLIQPTQLIYQVLLLVAAFMVGRKGATEGYIFLAAWSLFLLSGFLRVFMSLGLLPRTDVLEYMMYFGAVAEATILALGLTWRVRQLYARHARALEEQHKAARLANLDPLTDAYNRRFLQTYLESVMPGPNSDSFDRAVLILDLDNFKETNDEYGHAAGDMVLRELVRRCQRVLREGDVICRLGGDEFVVVLSDQTDRTGLQVARRVIDEVASEPFVFDGAKMPVTTSIGVVSSISPKCAVSDILRMADQALYQAKQAGRNRAVLFDPDKATPFRHGPSRVPNRHEA</sequence>
<feature type="region of interest" description="Disordered" evidence="3">
    <location>
        <begin position="588"/>
        <end position="608"/>
    </location>
</feature>
<feature type="transmembrane region" description="Helical" evidence="4">
    <location>
        <begin position="319"/>
        <end position="340"/>
    </location>
</feature>
<dbReference type="FunFam" id="3.30.70.270:FF:000001">
    <property type="entry name" value="Diguanylate cyclase domain protein"/>
    <property type="match status" value="1"/>
</dbReference>
<keyword evidence="4" id="KW-0472">Membrane</keyword>
<dbReference type="NCBIfam" id="TIGR00254">
    <property type="entry name" value="GGDEF"/>
    <property type="match status" value="1"/>
</dbReference>
<feature type="chain" id="PRO_5017664446" description="diguanylate cyclase" evidence="5">
    <location>
        <begin position="35"/>
        <end position="608"/>
    </location>
</feature>
<dbReference type="PROSITE" id="PS50887">
    <property type="entry name" value="GGDEF"/>
    <property type="match status" value="1"/>
</dbReference>
<dbReference type="OrthoDB" id="5289013at2"/>
<dbReference type="EC" id="2.7.7.65" evidence="2"/>
<dbReference type="GO" id="GO:0043709">
    <property type="term" value="P:cell adhesion involved in single-species biofilm formation"/>
    <property type="evidence" value="ECO:0007669"/>
    <property type="project" value="TreeGrafter"/>
</dbReference>
<feature type="signal peptide" evidence="5">
    <location>
        <begin position="1"/>
        <end position="34"/>
    </location>
</feature>